<dbReference type="PROSITE" id="PS50127">
    <property type="entry name" value="UBC_2"/>
    <property type="match status" value="1"/>
</dbReference>
<dbReference type="SUPFAM" id="SSF54495">
    <property type="entry name" value="UBC-like"/>
    <property type="match status" value="1"/>
</dbReference>
<dbReference type="InterPro" id="IPR016135">
    <property type="entry name" value="UBQ-conjugating_enzyme/RWD"/>
</dbReference>
<organism evidence="3 4">
    <name type="scientific">Aphanomyces astaci</name>
    <name type="common">Crayfish plague agent</name>
    <dbReference type="NCBI Taxonomy" id="112090"/>
    <lineage>
        <taxon>Eukaryota</taxon>
        <taxon>Sar</taxon>
        <taxon>Stramenopiles</taxon>
        <taxon>Oomycota</taxon>
        <taxon>Saprolegniomycetes</taxon>
        <taxon>Saprolegniales</taxon>
        <taxon>Verrucalvaceae</taxon>
        <taxon>Aphanomyces</taxon>
    </lineage>
</organism>
<dbReference type="Proteomes" id="UP000266239">
    <property type="component" value="Unassembled WGS sequence"/>
</dbReference>
<evidence type="ECO:0000256" key="1">
    <source>
        <dbReference type="SAM" id="MobiDB-lite"/>
    </source>
</evidence>
<evidence type="ECO:0000259" key="2">
    <source>
        <dbReference type="PROSITE" id="PS50127"/>
    </source>
</evidence>
<dbReference type="AlphaFoldDB" id="A0A397BF37"/>
<sequence>MTTAAASAYKTAFRHYTQYLKAPIPGVSISQLEANKFHVNTKVLQGPYEGIVVHWELTIPESYPHTPPFGQMASGYAFNSNHHHHVFDGSGICCDVLGNFNYMHESASGFSGWTPAANFTTLMIYLQPFFADPDGMIASGDTIKRLRVMDEEYVCNECGHSTKSPLPPLDQQCDDSNSTTPEHERESTKLTPEQARAQREIACPVMGLSIIDDPTMCMGYPLRLRQARTLEVELFPEFLSYTAFEQAKNARGCAMRTSTGHDYTHWLPIFLTPAHFSTHQALHKLSFAIDRNHSVSLVDLLVKTMNKQVLAVMNGSSHESESAIVAYANLLRLLRHVLSMHPNLQTELDSSVRRFITSPNRRTKTHVPDLGEFYVKLCVSTVASLDDLTVRETVVRETFARQIRWIRQADPACVDDVGMPMLQRLQRLFDGSVVSNRITTFVMEMAKVFGTPAFCSNMDRHFGLPPSSVIVGFQERVKTIKAKLVNYDVLVRGWGLQTVIASPEAMLEILMDAKAQSARAGYDVKPRRQH</sequence>
<dbReference type="VEuPathDB" id="FungiDB:H257_02964"/>
<evidence type="ECO:0000313" key="3">
    <source>
        <dbReference type="EMBL" id="RHY17673.1"/>
    </source>
</evidence>
<dbReference type="EMBL" id="QUTA01004977">
    <property type="protein sequence ID" value="RHY17673.1"/>
    <property type="molecule type" value="Genomic_DNA"/>
</dbReference>
<feature type="region of interest" description="Disordered" evidence="1">
    <location>
        <begin position="166"/>
        <end position="194"/>
    </location>
</feature>
<dbReference type="CDD" id="cd23955">
    <property type="entry name" value="UBCc_invertebrate"/>
    <property type="match status" value="1"/>
</dbReference>
<proteinExistence type="predicted"/>
<name>A0A397BF37_APHAT</name>
<reference evidence="3 4" key="1">
    <citation type="submission" date="2018-08" db="EMBL/GenBank/DDBJ databases">
        <title>Aphanomyces genome sequencing and annotation.</title>
        <authorList>
            <person name="Minardi D."/>
            <person name="Oidtmann B."/>
            <person name="Van Der Giezen M."/>
            <person name="Studholme D.J."/>
        </authorList>
    </citation>
    <scope>NUCLEOTIDE SEQUENCE [LARGE SCALE GENOMIC DNA]</scope>
    <source>
        <strain evidence="3 4">Yx</strain>
    </source>
</reference>
<dbReference type="Gene3D" id="3.10.110.10">
    <property type="entry name" value="Ubiquitin Conjugating Enzyme"/>
    <property type="match status" value="1"/>
</dbReference>
<dbReference type="InterPro" id="IPR000608">
    <property type="entry name" value="UBC"/>
</dbReference>
<gene>
    <name evidence="3" type="ORF">DYB25_004092</name>
</gene>
<protein>
    <recommendedName>
        <fullName evidence="2">UBC core domain-containing protein</fullName>
    </recommendedName>
</protein>
<dbReference type="Pfam" id="PF00179">
    <property type="entry name" value="UQ_con"/>
    <property type="match status" value="1"/>
</dbReference>
<evidence type="ECO:0000313" key="4">
    <source>
        <dbReference type="Proteomes" id="UP000266239"/>
    </source>
</evidence>
<dbReference type="SMART" id="SM00212">
    <property type="entry name" value="UBCc"/>
    <property type="match status" value="1"/>
</dbReference>
<comment type="caution">
    <text evidence="3">The sequence shown here is derived from an EMBL/GenBank/DDBJ whole genome shotgun (WGS) entry which is preliminary data.</text>
</comment>
<accession>A0A397BF37</accession>
<feature type="domain" description="UBC core" evidence="2">
    <location>
        <begin position="7"/>
        <end position="166"/>
    </location>
</feature>